<protein>
    <recommendedName>
        <fullName evidence="3">Homing endonuclease LAGLIDADG domain-containing protein</fullName>
    </recommendedName>
</protein>
<comment type="caution">
    <text evidence="1">The sequence shown here is derived from an EMBL/GenBank/DDBJ whole genome shotgun (WGS) entry which is preliminary data.</text>
</comment>
<name>A0AAV5QRS0_9ASCO</name>
<dbReference type="Proteomes" id="UP001360560">
    <property type="component" value="Unassembled WGS sequence"/>
</dbReference>
<dbReference type="RefSeq" id="XP_064853834.1">
    <property type="nucleotide sequence ID" value="XM_064997762.1"/>
</dbReference>
<reference evidence="1 2" key="1">
    <citation type="journal article" date="2023" name="Elife">
        <title>Identification of key yeast species and microbe-microbe interactions impacting larval growth of Drosophila in the wild.</title>
        <authorList>
            <person name="Mure A."/>
            <person name="Sugiura Y."/>
            <person name="Maeda R."/>
            <person name="Honda K."/>
            <person name="Sakurai N."/>
            <person name="Takahashi Y."/>
            <person name="Watada M."/>
            <person name="Katoh T."/>
            <person name="Gotoh A."/>
            <person name="Gotoh Y."/>
            <person name="Taniguchi I."/>
            <person name="Nakamura K."/>
            <person name="Hayashi T."/>
            <person name="Katayama T."/>
            <person name="Uemura T."/>
            <person name="Hattori Y."/>
        </authorList>
    </citation>
    <scope>NUCLEOTIDE SEQUENCE [LARGE SCALE GENOMIC DNA]</scope>
    <source>
        <strain evidence="1 2">SC-9</strain>
    </source>
</reference>
<keyword evidence="2" id="KW-1185">Reference proteome</keyword>
<gene>
    <name evidence="1" type="ORF">DASC09_041630</name>
</gene>
<evidence type="ECO:0000313" key="1">
    <source>
        <dbReference type="EMBL" id="GMM36838.1"/>
    </source>
</evidence>
<evidence type="ECO:0008006" key="3">
    <source>
        <dbReference type="Google" id="ProtNLM"/>
    </source>
</evidence>
<organism evidence="1 2">
    <name type="scientific">Saccharomycopsis crataegensis</name>
    <dbReference type="NCBI Taxonomy" id="43959"/>
    <lineage>
        <taxon>Eukaryota</taxon>
        <taxon>Fungi</taxon>
        <taxon>Dikarya</taxon>
        <taxon>Ascomycota</taxon>
        <taxon>Saccharomycotina</taxon>
        <taxon>Saccharomycetes</taxon>
        <taxon>Saccharomycopsidaceae</taxon>
        <taxon>Saccharomycopsis</taxon>
    </lineage>
</organism>
<evidence type="ECO:0000313" key="2">
    <source>
        <dbReference type="Proteomes" id="UP001360560"/>
    </source>
</evidence>
<proteinExistence type="predicted"/>
<sequence>MKTYASAGIKDTIWKKIKSKFKVAYASDVLDYEVLHHYNCVWLNPEIRPEGVGSLTHSSKIKKKIINEKIRERSLGLMTLMKLYGKSVIGRRLIHLRLNKSFSPEELTKNYSIYFWCNARNFGLDEYYWRQRII</sequence>
<dbReference type="AlphaFoldDB" id="A0AAV5QRS0"/>
<accession>A0AAV5QRS0</accession>
<dbReference type="GeneID" id="90074813"/>
<dbReference type="EMBL" id="BTFZ01000011">
    <property type="protein sequence ID" value="GMM36838.1"/>
    <property type="molecule type" value="Genomic_DNA"/>
</dbReference>